<dbReference type="EMBL" id="LT841305">
    <property type="protein sequence ID" value="SMH65661.1"/>
    <property type="molecule type" value="Genomic_DNA"/>
</dbReference>
<protein>
    <submittedName>
        <fullName evidence="1">Uncharacterized protein</fullName>
    </submittedName>
</protein>
<dbReference type="Proteomes" id="UP000193925">
    <property type="component" value="Chromosome AFERRI"/>
</dbReference>
<sequence>MILLAWLSTSFAKLAHDVTHKIWLTPTETGLYLVLGRSAIRLARRPGVSLDYAASLFAFTIAPII</sequence>
<keyword evidence="2" id="KW-1185">Reference proteome</keyword>
<gene>
    <name evidence="1" type="ORF">AFERRI_20444</name>
</gene>
<organism evidence="1 2">
    <name type="scientific">Acidithiobacillus ferrivorans</name>
    <dbReference type="NCBI Taxonomy" id="160808"/>
    <lineage>
        <taxon>Bacteria</taxon>
        <taxon>Pseudomonadati</taxon>
        <taxon>Pseudomonadota</taxon>
        <taxon>Acidithiobacillia</taxon>
        <taxon>Acidithiobacillales</taxon>
        <taxon>Acidithiobacillaceae</taxon>
        <taxon>Acidithiobacillus</taxon>
    </lineage>
</organism>
<evidence type="ECO:0000313" key="2">
    <source>
        <dbReference type="Proteomes" id="UP000193925"/>
    </source>
</evidence>
<name>A0ABY1MPG7_9PROT</name>
<accession>A0ABY1MPG7</accession>
<evidence type="ECO:0000313" key="1">
    <source>
        <dbReference type="EMBL" id="SMH65661.1"/>
    </source>
</evidence>
<proteinExistence type="predicted"/>
<reference evidence="1 2" key="1">
    <citation type="submission" date="2017-03" db="EMBL/GenBank/DDBJ databases">
        <authorList>
            <person name="Regsiter A."/>
            <person name="William W."/>
        </authorList>
    </citation>
    <scope>NUCLEOTIDE SEQUENCE [LARGE SCALE GENOMIC DNA]</scope>
    <source>
        <strain evidence="1">PRJEB5721</strain>
    </source>
</reference>